<organism evidence="1 2">
    <name type="scientific">Mycobacterium leprae (strain Br4923)</name>
    <dbReference type="NCBI Taxonomy" id="561304"/>
    <lineage>
        <taxon>Bacteria</taxon>
        <taxon>Bacillati</taxon>
        <taxon>Actinomycetota</taxon>
        <taxon>Actinomycetes</taxon>
        <taxon>Mycobacteriales</taxon>
        <taxon>Mycobacteriaceae</taxon>
        <taxon>Mycobacterium</taxon>
    </lineage>
</organism>
<sequence>MATIRTVRNLKLCNPISDHSTRLLTVVVKQRSKAFRPSVLIRTWANQLEVNSAALAYNAGHQSSKAEGVNTDIARLQAQTDEEVYSRPISDNTEYGVGLSRSAICSRVSYGSECRSGNCLRYTK</sequence>
<accession>A0A0H3MNW7</accession>
<reference evidence="1 2" key="1">
    <citation type="journal article" date="2009" name="Nat. Genet.">
        <title>Comparative genomic and phylogeographic analysis of Mycobacterium leprae.</title>
        <authorList>
            <person name="Monot M."/>
            <person name="Honore N."/>
            <person name="Garnier T."/>
            <person name="Zidane N."/>
            <person name="Sherafi D."/>
            <person name="Paniz-Mondolfi A."/>
            <person name="Matsuoka M."/>
            <person name="Taylor G.M."/>
            <person name="Donoghue H.D."/>
            <person name="Bouwman A."/>
            <person name="Mays S."/>
            <person name="Watson C."/>
            <person name="Lockwood D."/>
            <person name="Khamispour A."/>
            <person name="Dowlati Y."/>
            <person name="Jianping S."/>
            <person name="Rea T.H."/>
            <person name="Vera-Cabrera L."/>
            <person name="Stefani M.M."/>
            <person name="Banu S."/>
            <person name="Macdonald M."/>
            <person name="Sapkota B.R."/>
            <person name="Spencer J.S."/>
            <person name="Thomas J."/>
            <person name="Harshman K."/>
            <person name="Singh P."/>
            <person name="Busso P."/>
            <person name="Gattiker A."/>
            <person name="Rougemont J."/>
            <person name="Brennan P.J."/>
            <person name="Cole S.T."/>
        </authorList>
    </citation>
    <scope>NUCLEOTIDE SEQUENCE [LARGE SCALE GENOMIC DNA]</scope>
    <source>
        <strain evidence="2">Br4923</strain>
    </source>
</reference>
<evidence type="ECO:0000313" key="2">
    <source>
        <dbReference type="Proteomes" id="UP000006900"/>
    </source>
</evidence>
<dbReference type="AlphaFoldDB" id="A0A0H3MNW7"/>
<protein>
    <submittedName>
        <fullName evidence="1">Uncharacterized protein</fullName>
    </submittedName>
</protein>
<dbReference type="HOGENOM" id="CLU_2001344_0_0_11"/>
<evidence type="ECO:0000313" key="1">
    <source>
        <dbReference type="EMBL" id="CAR70101.1"/>
    </source>
</evidence>
<name>A0A0H3MNW7_MYCLB</name>
<dbReference type="EMBL" id="FM211192">
    <property type="protein sequence ID" value="CAR70101.1"/>
    <property type="molecule type" value="Genomic_DNA"/>
</dbReference>
<proteinExistence type="predicted"/>
<dbReference type="KEGG" id="mlb:MLBr00008"/>
<gene>
    <name evidence="1" type="ordered locus">MLBr00008</name>
</gene>
<dbReference type="Proteomes" id="UP000006900">
    <property type="component" value="Chromosome"/>
</dbReference>